<keyword evidence="4" id="KW-1185">Reference proteome</keyword>
<reference evidence="3" key="1">
    <citation type="journal article" date="2020" name="Stud. Mycol.">
        <title>101 Dothideomycetes genomes: a test case for predicting lifestyles and emergence of pathogens.</title>
        <authorList>
            <person name="Haridas S."/>
            <person name="Albert R."/>
            <person name="Binder M."/>
            <person name="Bloem J."/>
            <person name="Labutti K."/>
            <person name="Salamov A."/>
            <person name="Andreopoulos B."/>
            <person name="Baker S."/>
            <person name="Barry K."/>
            <person name="Bills G."/>
            <person name="Bluhm B."/>
            <person name="Cannon C."/>
            <person name="Castanera R."/>
            <person name="Culley D."/>
            <person name="Daum C."/>
            <person name="Ezra D."/>
            <person name="Gonzalez J."/>
            <person name="Henrissat B."/>
            <person name="Kuo A."/>
            <person name="Liang C."/>
            <person name="Lipzen A."/>
            <person name="Lutzoni F."/>
            <person name="Magnuson J."/>
            <person name="Mondo S."/>
            <person name="Nolan M."/>
            <person name="Ohm R."/>
            <person name="Pangilinan J."/>
            <person name="Park H.-J."/>
            <person name="Ramirez L."/>
            <person name="Alfaro M."/>
            <person name="Sun H."/>
            <person name="Tritt A."/>
            <person name="Yoshinaga Y."/>
            <person name="Zwiers L.-H."/>
            <person name="Turgeon B."/>
            <person name="Goodwin S."/>
            <person name="Spatafora J."/>
            <person name="Crous P."/>
            <person name="Grigoriev I."/>
        </authorList>
    </citation>
    <scope>NUCLEOTIDE SEQUENCE</scope>
    <source>
        <strain evidence="3">CBS 207.26</strain>
    </source>
</reference>
<evidence type="ECO:0000259" key="2">
    <source>
        <dbReference type="Pfam" id="PF13391"/>
    </source>
</evidence>
<feature type="compositionally biased region" description="Acidic residues" evidence="1">
    <location>
        <begin position="353"/>
        <end position="363"/>
    </location>
</feature>
<protein>
    <recommendedName>
        <fullName evidence="2">HNH nuclease domain-containing protein</fullName>
    </recommendedName>
</protein>
<dbReference type="Pfam" id="PF13391">
    <property type="entry name" value="HNH_2"/>
    <property type="match status" value="1"/>
</dbReference>
<sequence>MSCDTLLPRPQYKTPSHEDSGQNLPTDLNHRVYLRHPGYSDTGNILMVLPALDHPQGGIHHETARIACAIVANNRWEGFLTETKTGGRTANSEKYPVVPLFAHWRFPHDNLPESWTSCEPYKLPLDRQLPRQSSLAEATLARDVSCRVTNHVEGTEHAHLVPRSEERWFSENGMFRYTNQQRPGSEPVDDAQNAILLRSDIHTIFDQKRFAIAPKSSVLLVHILAPGSSLQLTRLYHNVPLQPLVGVAIQYILARFAWTIFAQSVNFVLQGLKRRLCIYVGDGETSISDLSGDQCRQLLSSGAKSRSQSPRKRQRDAFAASAAGGEDVREEEYFRGRRRRRSFDTSLSQDTVPDTDIDKDDELDNCNDDVEPHSKRRCLASSCNNNGHSWVSILDPNSR</sequence>
<evidence type="ECO:0000313" key="4">
    <source>
        <dbReference type="Proteomes" id="UP000800200"/>
    </source>
</evidence>
<feature type="region of interest" description="Disordered" evidence="1">
    <location>
        <begin position="301"/>
        <end position="324"/>
    </location>
</feature>
<evidence type="ECO:0000313" key="3">
    <source>
        <dbReference type="EMBL" id="KAF2194705.1"/>
    </source>
</evidence>
<dbReference type="AlphaFoldDB" id="A0A6A6EU41"/>
<dbReference type="OrthoDB" id="2142759at2759"/>
<feature type="region of interest" description="Disordered" evidence="1">
    <location>
        <begin position="1"/>
        <end position="26"/>
    </location>
</feature>
<feature type="domain" description="HNH nuclease" evidence="2">
    <location>
        <begin position="146"/>
        <end position="212"/>
    </location>
</feature>
<dbReference type="InterPro" id="IPR003615">
    <property type="entry name" value="HNH_nuc"/>
</dbReference>
<feature type="region of interest" description="Disordered" evidence="1">
    <location>
        <begin position="344"/>
        <end position="363"/>
    </location>
</feature>
<gene>
    <name evidence="3" type="ORF">K469DRAFT_725931</name>
</gene>
<evidence type="ECO:0000256" key="1">
    <source>
        <dbReference type="SAM" id="MobiDB-lite"/>
    </source>
</evidence>
<accession>A0A6A6EU41</accession>
<dbReference type="Proteomes" id="UP000800200">
    <property type="component" value="Unassembled WGS sequence"/>
</dbReference>
<name>A0A6A6EU41_9PEZI</name>
<proteinExistence type="predicted"/>
<organism evidence="3 4">
    <name type="scientific">Zopfia rhizophila CBS 207.26</name>
    <dbReference type="NCBI Taxonomy" id="1314779"/>
    <lineage>
        <taxon>Eukaryota</taxon>
        <taxon>Fungi</taxon>
        <taxon>Dikarya</taxon>
        <taxon>Ascomycota</taxon>
        <taxon>Pezizomycotina</taxon>
        <taxon>Dothideomycetes</taxon>
        <taxon>Dothideomycetes incertae sedis</taxon>
        <taxon>Zopfiaceae</taxon>
        <taxon>Zopfia</taxon>
    </lineage>
</organism>
<dbReference type="EMBL" id="ML994611">
    <property type="protein sequence ID" value="KAF2194705.1"/>
    <property type="molecule type" value="Genomic_DNA"/>
</dbReference>